<name>A0A9W8QT54_9HYPO</name>
<feature type="region of interest" description="Disordered" evidence="1">
    <location>
        <begin position="17"/>
        <end position="78"/>
    </location>
</feature>
<accession>A0A9W8QT54</accession>
<dbReference type="AlphaFoldDB" id="A0A9W8QT54"/>
<feature type="compositionally biased region" description="Basic residues" evidence="1">
    <location>
        <begin position="62"/>
        <end position="71"/>
    </location>
</feature>
<comment type="caution">
    <text evidence="2">The sequence shown here is derived from an EMBL/GenBank/DDBJ whole genome shotgun (WGS) entry which is preliminary data.</text>
</comment>
<feature type="compositionally biased region" description="Acidic residues" evidence="1">
    <location>
        <begin position="47"/>
        <end position="56"/>
    </location>
</feature>
<keyword evidence="3" id="KW-1185">Reference proteome</keyword>
<organism evidence="2 3">
    <name type="scientific">Fusarium falciforme</name>
    <dbReference type="NCBI Taxonomy" id="195108"/>
    <lineage>
        <taxon>Eukaryota</taxon>
        <taxon>Fungi</taxon>
        <taxon>Dikarya</taxon>
        <taxon>Ascomycota</taxon>
        <taxon>Pezizomycotina</taxon>
        <taxon>Sordariomycetes</taxon>
        <taxon>Hypocreomycetidae</taxon>
        <taxon>Hypocreales</taxon>
        <taxon>Nectriaceae</taxon>
        <taxon>Fusarium</taxon>
        <taxon>Fusarium solani species complex</taxon>
    </lineage>
</organism>
<protein>
    <submittedName>
        <fullName evidence="2">Uncharacterized protein</fullName>
    </submittedName>
</protein>
<dbReference type="EMBL" id="JAOQAV010000099">
    <property type="protein sequence ID" value="KAJ4177581.1"/>
    <property type="molecule type" value="Genomic_DNA"/>
</dbReference>
<gene>
    <name evidence="2" type="ORF">NW755_013773</name>
</gene>
<sequence length="113" mass="12860">MSGAVNPASDVIIVVEGESGVPGGEHHRPQRKRARTTRAMESAQQDCDMEWEEEESSERVPRNNRTKKRTTSKAADSMTETIQGLKQLLEQDFHKKIEIMKAEFQLEFTKLSD</sequence>
<reference evidence="2" key="1">
    <citation type="submission" date="2022-09" db="EMBL/GenBank/DDBJ databases">
        <title>Fusarium specimens isolated from Avocado Roots.</title>
        <authorList>
            <person name="Stajich J."/>
            <person name="Roper C."/>
            <person name="Heimlech-Rivalta G."/>
        </authorList>
    </citation>
    <scope>NUCLEOTIDE SEQUENCE</scope>
    <source>
        <strain evidence="2">A02</strain>
    </source>
</reference>
<dbReference type="Proteomes" id="UP001152087">
    <property type="component" value="Unassembled WGS sequence"/>
</dbReference>
<evidence type="ECO:0000256" key="1">
    <source>
        <dbReference type="SAM" id="MobiDB-lite"/>
    </source>
</evidence>
<evidence type="ECO:0000313" key="3">
    <source>
        <dbReference type="Proteomes" id="UP001152087"/>
    </source>
</evidence>
<evidence type="ECO:0000313" key="2">
    <source>
        <dbReference type="EMBL" id="KAJ4177581.1"/>
    </source>
</evidence>
<proteinExistence type="predicted"/>